<proteinExistence type="predicted"/>
<evidence type="ECO:0000256" key="1">
    <source>
        <dbReference type="SAM" id="MobiDB-lite"/>
    </source>
</evidence>
<sequence length="45" mass="5078">MNTRRYWPVALLLLAVSLSACSGNHKFNDDDYRPLGDPQSVNRGE</sequence>
<evidence type="ECO:0000313" key="3">
    <source>
        <dbReference type="EMBL" id="KAA0697030.1"/>
    </source>
</evidence>
<keyword evidence="2" id="KW-0732">Signal</keyword>
<comment type="caution">
    <text evidence="3">The sequence shown here is derived from an EMBL/GenBank/DDBJ whole genome shotgun (WGS) entry which is preliminary data.</text>
</comment>
<name>A0A7V7KX01_9GAMM</name>
<dbReference type="AlphaFoldDB" id="A0A7V7KX01"/>
<accession>A0A7V7KX01</accession>
<protein>
    <submittedName>
        <fullName evidence="3">Type VI secretion protein</fullName>
    </submittedName>
</protein>
<evidence type="ECO:0000313" key="4">
    <source>
        <dbReference type="Proteomes" id="UP000463138"/>
    </source>
</evidence>
<dbReference type="RefSeq" id="WP_149331391.1">
    <property type="nucleotide sequence ID" value="NZ_JBHOFR010000003.1"/>
</dbReference>
<feature type="region of interest" description="Disordered" evidence="1">
    <location>
        <begin position="26"/>
        <end position="45"/>
    </location>
</feature>
<evidence type="ECO:0000256" key="2">
    <source>
        <dbReference type="SAM" id="SignalP"/>
    </source>
</evidence>
<feature type="signal peptide" evidence="2">
    <location>
        <begin position="1"/>
        <end position="22"/>
    </location>
</feature>
<gene>
    <name evidence="3" type="ORF">DT594_03525</name>
</gene>
<dbReference type="PROSITE" id="PS51257">
    <property type="entry name" value="PROKAR_LIPOPROTEIN"/>
    <property type="match status" value="1"/>
</dbReference>
<keyword evidence="4" id="KW-1185">Reference proteome</keyword>
<dbReference type="Proteomes" id="UP000463138">
    <property type="component" value="Unassembled WGS sequence"/>
</dbReference>
<reference evidence="3 4" key="1">
    <citation type="submission" date="2018-07" db="EMBL/GenBank/DDBJ databases">
        <title>Pseudomonas laoshanensis sp. nov., isolated from soil.</title>
        <authorList>
            <person name="Sun J."/>
            <person name="Yu L."/>
            <person name="Wang M."/>
            <person name="Zhang C."/>
        </authorList>
    </citation>
    <scope>NUCLEOTIDE SEQUENCE [LARGE SCALE GENOMIC DNA]</scope>
    <source>
        <strain evidence="3 4">Y22</strain>
    </source>
</reference>
<organism evidence="3 4">
    <name type="scientific">Halopseudomonas laoshanensis</name>
    <dbReference type="NCBI Taxonomy" id="2268758"/>
    <lineage>
        <taxon>Bacteria</taxon>
        <taxon>Pseudomonadati</taxon>
        <taxon>Pseudomonadota</taxon>
        <taxon>Gammaproteobacteria</taxon>
        <taxon>Pseudomonadales</taxon>
        <taxon>Pseudomonadaceae</taxon>
        <taxon>Halopseudomonas</taxon>
    </lineage>
</organism>
<dbReference type="EMBL" id="QOVF01000001">
    <property type="protein sequence ID" value="KAA0697030.1"/>
    <property type="molecule type" value="Genomic_DNA"/>
</dbReference>
<feature type="chain" id="PRO_5030911239" evidence="2">
    <location>
        <begin position="23"/>
        <end position="45"/>
    </location>
</feature>